<feature type="region of interest" description="Disordered" evidence="3">
    <location>
        <begin position="581"/>
        <end position="600"/>
    </location>
</feature>
<name>A0ABR4HWL3_9EURO</name>
<feature type="region of interest" description="Disordered" evidence="3">
    <location>
        <begin position="239"/>
        <end position="261"/>
    </location>
</feature>
<evidence type="ECO:0000313" key="6">
    <source>
        <dbReference type="EMBL" id="KAL2819889.1"/>
    </source>
</evidence>
<feature type="compositionally biased region" description="Basic and acidic residues" evidence="3">
    <location>
        <begin position="407"/>
        <end position="417"/>
    </location>
</feature>
<dbReference type="InterPro" id="IPR035719">
    <property type="entry name" value="Abp1_fungi_SH3_C1"/>
</dbReference>
<feature type="compositionally biased region" description="Polar residues" evidence="3">
    <location>
        <begin position="485"/>
        <end position="495"/>
    </location>
</feature>
<organism evidence="6 7">
    <name type="scientific">Aspergillus cavernicola</name>
    <dbReference type="NCBI Taxonomy" id="176166"/>
    <lineage>
        <taxon>Eukaryota</taxon>
        <taxon>Fungi</taxon>
        <taxon>Dikarya</taxon>
        <taxon>Ascomycota</taxon>
        <taxon>Pezizomycotina</taxon>
        <taxon>Eurotiomycetes</taxon>
        <taxon>Eurotiomycetidae</taxon>
        <taxon>Eurotiales</taxon>
        <taxon>Aspergillaceae</taxon>
        <taxon>Aspergillus</taxon>
        <taxon>Aspergillus subgen. Nidulantes</taxon>
    </lineage>
</organism>
<dbReference type="SMART" id="SM00102">
    <property type="entry name" value="ADF"/>
    <property type="match status" value="1"/>
</dbReference>
<evidence type="ECO:0000313" key="7">
    <source>
        <dbReference type="Proteomes" id="UP001610335"/>
    </source>
</evidence>
<feature type="compositionally biased region" description="Low complexity" evidence="3">
    <location>
        <begin position="360"/>
        <end position="370"/>
    </location>
</feature>
<dbReference type="Pfam" id="PF14604">
    <property type="entry name" value="SH3_9"/>
    <property type="match status" value="2"/>
</dbReference>
<dbReference type="SMART" id="SM00326">
    <property type="entry name" value="SH3"/>
    <property type="match status" value="2"/>
</dbReference>
<dbReference type="PROSITE" id="PS51263">
    <property type="entry name" value="ADF_H"/>
    <property type="match status" value="1"/>
</dbReference>
<feature type="compositionally biased region" description="Low complexity" evidence="3">
    <location>
        <begin position="418"/>
        <end position="431"/>
    </location>
</feature>
<proteinExistence type="predicted"/>
<feature type="compositionally biased region" description="Basic and acidic residues" evidence="3">
    <location>
        <begin position="281"/>
        <end position="293"/>
    </location>
</feature>
<dbReference type="PRINTS" id="PR00452">
    <property type="entry name" value="SH3DOMAIN"/>
</dbReference>
<evidence type="ECO:0008006" key="8">
    <source>
        <dbReference type="Google" id="ProtNLM"/>
    </source>
</evidence>
<sequence length="779" mass="83529">MATLNLSANGPSISKSYQSVVDSSIADPARGSPTFAKWAIFSVSTPLVNAFQQDAGNKESVLKVQDTAEGELVNLLDEFSEGKIQFAFVKVTDVNTGLPKNVLVAWCGEGVPERTKGYFTSHLSAVSKFLHGYHVQITARSEADLTVEGIIQKVGDASGAKYTPGPERPAASGPKPPVSSKPVFTPLRTGGISASTTGMRMKSNDEDGWGPDAPPVTRTNLEKVQPAYKPTKVNIEELRSGKQPEPTASFSNSTLQHDDVVRGGYQPIGKVDIAAIRKQARESDDLKDDRPEPVKGSYEPVGKVDIAAIRAKAQRADEGPTTTKGSPAPFDNSPSPATNVDPVQSNRLTHLPKPKVSNRFGGSSTFTGTTPPLPGNSTPSTTPAPPVGSASRTFADKGGKTPAQLWAERKARERDQEPAAITAPANTTTPALQDQQSGGGEWKSSYSGKSWAPVQTTHTGKSAESSRSEVTGLTGADKPSPEPNTPQQSVGLTQGSPRGPPSVVEPVRSVPVSDRPVDNTEVEASREQEASRLPTQPQTSQPPRSPTPTLSERESSPIRVAIPVGRGLADNQEEQIQHLATENIESPQQGFPDDRDQVDGARDVGSVTAEATHSGSAGLGGIRALVQFDYEKAEDNETDLKEGEYVTEIEMVDKDWWLGLNVRGERGLFPSNYVELVEEDDHQSHAESDPQPVPHPATNAIVPEPMPEPVTNPTPTPGSHNEKPTAKALYDYEAAEDNELSFPEDAKITNIEFPDDDWWLGEYRGKTGLFPANYVQLDD</sequence>
<gene>
    <name evidence="6" type="ORF">BDW59DRAFT_164921</name>
</gene>
<dbReference type="Proteomes" id="UP001610335">
    <property type="component" value="Unassembled WGS sequence"/>
</dbReference>
<feature type="compositionally biased region" description="Low complexity" evidence="3">
    <location>
        <begin position="531"/>
        <end position="550"/>
    </location>
</feature>
<dbReference type="InterPro" id="IPR001452">
    <property type="entry name" value="SH3_domain"/>
</dbReference>
<evidence type="ECO:0000259" key="4">
    <source>
        <dbReference type="PROSITE" id="PS50002"/>
    </source>
</evidence>
<feature type="compositionally biased region" description="Polar residues" evidence="3">
    <location>
        <begin position="246"/>
        <end position="255"/>
    </location>
</feature>
<keyword evidence="7" id="KW-1185">Reference proteome</keyword>
<feature type="domain" description="ADF-H" evidence="5">
    <location>
        <begin position="5"/>
        <end position="155"/>
    </location>
</feature>
<dbReference type="Gene3D" id="3.40.20.10">
    <property type="entry name" value="Severin"/>
    <property type="match status" value="1"/>
</dbReference>
<dbReference type="PROSITE" id="PS50002">
    <property type="entry name" value="SH3"/>
    <property type="match status" value="2"/>
</dbReference>
<dbReference type="Pfam" id="PF00241">
    <property type="entry name" value="Cofilin_ADF"/>
    <property type="match status" value="1"/>
</dbReference>
<feature type="compositionally biased region" description="Polar residues" evidence="3">
    <location>
        <begin position="444"/>
        <end position="471"/>
    </location>
</feature>
<keyword evidence="1 2" id="KW-0728">SH3 domain</keyword>
<dbReference type="InterPro" id="IPR035718">
    <property type="entry name" value="Abp1_fungi_SH3_C2"/>
</dbReference>
<evidence type="ECO:0000256" key="1">
    <source>
        <dbReference type="ARBA" id="ARBA00022443"/>
    </source>
</evidence>
<feature type="domain" description="SH3" evidence="4">
    <location>
        <begin position="619"/>
        <end position="679"/>
    </location>
</feature>
<evidence type="ECO:0000259" key="5">
    <source>
        <dbReference type="PROSITE" id="PS51263"/>
    </source>
</evidence>
<dbReference type="InterPro" id="IPR002108">
    <property type="entry name" value="ADF-H"/>
</dbReference>
<dbReference type="CDD" id="cd11961">
    <property type="entry name" value="SH3_Abp1_fungi_C2"/>
    <property type="match status" value="1"/>
</dbReference>
<dbReference type="PANTHER" id="PTHR10829:SF25">
    <property type="entry name" value="DREBRIN-LIKE PROTEIN"/>
    <property type="match status" value="1"/>
</dbReference>
<dbReference type="Gene3D" id="2.30.30.40">
    <property type="entry name" value="SH3 Domains"/>
    <property type="match status" value="2"/>
</dbReference>
<feature type="compositionally biased region" description="Pro residues" evidence="3">
    <location>
        <begin position="704"/>
        <end position="716"/>
    </location>
</feature>
<feature type="compositionally biased region" description="Polar residues" evidence="3">
    <location>
        <begin position="332"/>
        <end position="348"/>
    </location>
</feature>
<feature type="domain" description="SH3" evidence="4">
    <location>
        <begin position="721"/>
        <end position="779"/>
    </location>
</feature>
<feature type="compositionally biased region" description="Low complexity" evidence="3">
    <location>
        <begin position="501"/>
        <end position="514"/>
    </location>
</feature>
<dbReference type="SUPFAM" id="SSF50044">
    <property type="entry name" value="SH3-domain"/>
    <property type="match status" value="2"/>
</dbReference>
<dbReference type="CDD" id="cd11281">
    <property type="entry name" value="ADF_drebrin_like"/>
    <property type="match status" value="1"/>
</dbReference>
<dbReference type="EMBL" id="JBFXLS010000074">
    <property type="protein sequence ID" value="KAL2819889.1"/>
    <property type="molecule type" value="Genomic_DNA"/>
</dbReference>
<dbReference type="InterPro" id="IPR029006">
    <property type="entry name" value="ADF-H/Gelsolin-like_dom_sf"/>
</dbReference>
<feature type="compositionally biased region" description="Basic and acidic residues" evidence="3">
    <location>
        <begin position="515"/>
        <end position="530"/>
    </location>
</feature>
<dbReference type="CDD" id="cd11962">
    <property type="entry name" value="SH3_Abp1_fungi_C1"/>
    <property type="match status" value="1"/>
</dbReference>
<dbReference type="InterPro" id="IPR036028">
    <property type="entry name" value="SH3-like_dom_sf"/>
</dbReference>
<reference evidence="6 7" key="1">
    <citation type="submission" date="2024-07" db="EMBL/GenBank/DDBJ databases">
        <title>Section-level genome sequencing and comparative genomics of Aspergillus sections Usti and Cavernicolus.</title>
        <authorList>
            <consortium name="Lawrence Berkeley National Laboratory"/>
            <person name="Nybo J.L."/>
            <person name="Vesth T.C."/>
            <person name="Theobald S."/>
            <person name="Frisvad J.C."/>
            <person name="Larsen T.O."/>
            <person name="Kjaerboelling I."/>
            <person name="Rothschild-Mancinelli K."/>
            <person name="Lyhne E.K."/>
            <person name="Kogle M.E."/>
            <person name="Barry K."/>
            <person name="Clum A."/>
            <person name="Na H."/>
            <person name="Ledsgaard L."/>
            <person name="Lin J."/>
            <person name="Lipzen A."/>
            <person name="Kuo A."/>
            <person name="Riley R."/>
            <person name="Mondo S."/>
            <person name="LaButti K."/>
            <person name="Haridas S."/>
            <person name="Pangalinan J."/>
            <person name="Salamov A.A."/>
            <person name="Simmons B.A."/>
            <person name="Magnuson J.K."/>
            <person name="Chen J."/>
            <person name="Drula E."/>
            <person name="Henrissat B."/>
            <person name="Wiebenga A."/>
            <person name="Lubbers R.J."/>
            <person name="Gomes A.C."/>
            <person name="Makela M.R."/>
            <person name="Stajich J."/>
            <person name="Grigoriev I.V."/>
            <person name="Mortensen U.H."/>
            <person name="De vries R.P."/>
            <person name="Baker S.E."/>
            <person name="Andersen M.R."/>
        </authorList>
    </citation>
    <scope>NUCLEOTIDE SEQUENCE [LARGE SCALE GENOMIC DNA]</scope>
    <source>
        <strain evidence="6 7">CBS 600.67</strain>
    </source>
</reference>
<dbReference type="PRINTS" id="PR00499">
    <property type="entry name" value="P67PHOX"/>
</dbReference>
<feature type="region of interest" description="Disordered" evidence="3">
    <location>
        <begin position="679"/>
        <end position="727"/>
    </location>
</feature>
<accession>A0ABR4HWL3</accession>
<feature type="region of interest" description="Disordered" evidence="3">
    <location>
        <begin position="281"/>
        <end position="559"/>
    </location>
</feature>
<comment type="caution">
    <text evidence="6">The sequence shown here is derived from an EMBL/GenBank/DDBJ whole genome shotgun (WGS) entry which is preliminary data.</text>
</comment>
<feature type="region of interest" description="Disordered" evidence="3">
    <location>
        <begin position="157"/>
        <end position="218"/>
    </location>
</feature>
<protein>
    <recommendedName>
        <fullName evidence="8">Actin binding protein</fullName>
    </recommendedName>
</protein>
<dbReference type="SUPFAM" id="SSF55753">
    <property type="entry name" value="Actin depolymerizing proteins"/>
    <property type="match status" value="1"/>
</dbReference>
<dbReference type="PANTHER" id="PTHR10829">
    <property type="entry name" value="CORTACTIN AND DREBRIN"/>
    <property type="match status" value="1"/>
</dbReference>
<evidence type="ECO:0000256" key="3">
    <source>
        <dbReference type="SAM" id="MobiDB-lite"/>
    </source>
</evidence>
<evidence type="ECO:0000256" key="2">
    <source>
        <dbReference type="PROSITE-ProRule" id="PRU00192"/>
    </source>
</evidence>